<feature type="compositionally biased region" description="Basic and acidic residues" evidence="1">
    <location>
        <begin position="10"/>
        <end position="22"/>
    </location>
</feature>
<feature type="region of interest" description="Disordered" evidence="1">
    <location>
        <begin position="1"/>
        <end position="24"/>
    </location>
</feature>
<feature type="compositionally biased region" description="Low complexity" evidence="1">
    <location>
        <begin position="526"/>
        <end position="540"/>
    </location>
</feature>
<evidence type="ECO:0000313" key="3">
    <source>
        <dbReference type="EMBL" id="CEM45193.1"/>
    </source>
</evidence>
<feature type="compositionally biased region" description="Basic and acidic residues" evidence="1">
    <location>
        <begin position="464"/>
        <end position="473"/>
    </location>
</feature>
<protein>
    <submittedName>
        <fullName evidence="3">Uncharacterized protein</fullName>
    </submittedName>
</protein>
<dbReference type="EMBL" id="CDMZ01003126">
    <property type="protein sequence ID" value="CEM45193.1"/>
    <property type="molecule type" value="Genomic_DNA"/>
</dbReference>
<feature type="region of interest" description="Disordered" evidence="1">
    <location>
        <begin position="431"/>
        <end position="479"/>
    </location>
</feature>
<keyword evidence="2" id="KW-0812">Transmembrane</keyword>
<dbReference type="PhylomeDB" id="A0A0G4HM48"/>
<dbReference type="VEuPathDB" id="CryptoDB:Cvel_7434"/>
<dbReference type="AlphaFoldDB" id="A0A0G4HM48"/>
<feature type="transmembrane region" description="Helical" evidence="2">
    <location>
        <begin position="299"/>
        <end position="325"/>
    </location>
</feature>
<keyword evidence="2" id="KW-1133">Transmembrane helix</keyword>
<evidence type="ECO:0000256" key="2">
    <source>
        <dbReference type="SAM" id="Phobius"/>
    </source>
</evidence>
<feature type="transmembrane region" description="Helical" evidence="2">
    <location>
        <begin position="268"/>
        <end position="287"/>
    </location>
</feature>
<proteinExistence type="predicted"/>
<keyword evidence="2" id="KW-0472">Membrane</keyword>
<gene>
    <name evidence="3" type="ORF">Cvel_7434</name>
</gene>
<feature type="transmembrane region" description="Helical" evidence="2">
    <location>
        <begin position="143"/>
        <end position="165"/>
    </location>
</feature>
<sequence length="540" mass="58435">MSVSGSGVLKSRDPAEGRERETTSSSKSKSKCLTLFPTCCDFKWKYFREKGPLWQTLTLAFLEVLVWVLIRILDPLGDPENEQQELLELINDNIASASCLSQWISEYFLPLQEFWVFKGVLGAFCMLSGVLYGFTRFRRWSHILLEAFAIVFTTIIMHLLSITYIRGAQQHAANVERRAKREDPPVKLPKFLEAGGCLCSTLGRWAKIAVALLSPKRAKTALHCSAIVLLKILQDYLDIATDVAAGVLFLYGASGDGTATSLPPETQWGAGVTILVFSTVGALCLAIEWSVPDMKERLCVWVYTGQVTSEVGILCATGILTAGTWNELEKNELDKVVAVLNLLLSALGIPLGLLKLFVNGADAEFNKVISSVGEMSRRVSHRLRTGTGGRRCQESMPSVSMRPEEAEVFKKLEGEFEGGMQGVKGSASAVRPRCLSDVSNQQKAPSPMQAGEARRSSSACGAVREAEEPKGGDTIDDLDESDAANVMDHLSETGGGMGGEGDLFGFERIRASPLGLGKGGGREGASGRVRGRGSSVPSMV</sequence>
<name>A0A0G4HM48_9ALVE</name>
<reference evidence="3" key="1">
    <citation type="submission" date="2014-11" db="EMBL/GenBank/DDBJ databases">
        <authorList>
            <person name="Otto D Thomas"/>
            <person name="Naeem Raeece"/>
        </authorList>
    </citation>
    <scope>NUCLEOTIDE SEQUENCE</scope>
</reference>
<evidence type="ECO:0000256" key="1">
    <source>
        <dbReference type="SAM" id="MobiDB-lite"/>
    </source>
</evidence>
<feature type="transmembrane region" description="Helical" evidence="2">
    <location>
        <begin position="53"/>
        <end position="73"/>
    </location>
</feature>
<accession>A0A0G4HM48</accession>
<feature type="region of interest" description="Disordered" evidence="1">
    <location>
        <begin position="512"/>
        <end position="540"/>
    </location>
</feature>
<feature type="region of interest" description="Disordered" evidence="1">
    <location>
        <begin position="383"/>
        <end position="402"/>
    </location>
</feature>
<feature type="transmembrane region" description="Helical" evidence="2">
    <location>
        <begin position="337"/>
        <end position="358"/>
    </location>
</feature>
<organism evidence="3">
    <name type="scientific">Chromera velia CCMP2878</name>
    <dbReference type="NCBI Taxonomy" id="1169474"/>
    <lineage>
        <taxon>Eukaryota</taxon>
        <taxon>Sar</taxon>
        <taxon>Alveolata</taxon>
        <taxon>Colpodellida</taxon>
        <taxon>Chromeraceae</taxon>
        <taxon>Chromera</taxon>
    </lineage>
</organism>
<feature type="transmembrane region" description="Helical" evidence="2">
    <location>
        <begin position="115"/>
        <end position="134"/>
    </location>
</feature>